<keyword evidence="10 13" id="KW-1133">Transmembrane helix</keyword>
<feature type="transmembrane region" description="Helical" evidence="13">
    <location>
        <begin position="12"/>
        <end position="34"/>
    </location>
</feature>
<evidence type="ECO:0000256" key="3">
    <source>
        <dbReference type="ARBA" id="ARBA00008741"/>
    </source>
</evidence>
<name>A0ABW3J6V8_9HYPH</name>
<evidence type="ECO:0000313" key="15">
    <source>
        <dbReference type="Proteomes" id="UP001597102"/>
    </source>
</evidence>
<evidence type="ECO:0000256" key="9">
    <source>
        <dbReference type="ARBA" id="ARBA00022748"/>
    </source>
</evidence>
<comment type="similarity">
    <text evidence="3">Belongs to the CcmD/CycX/HelD family.</text>
</comment>
<evidence type="ECO:0000256" key="4">
    <source>
        <dbReference type="ARBA" id="ARBA00016461"/>
    </source>
</evidence>
<protein>
    <recommendedName>
        <fullName evidence="4">Heme exporter protein D</fullName>
    </recommendedName>
</protein>
<keyword evidence="9" id="KW-0201">Cytochrome c-type biogenesis</keyword>
<evidence type="ECO:0000256" key="5">
    <source>
        <dbReference type="ARBA" id="ARBA00022448"/>
    </source>
</evidence>
<dbReference type="InterPro" id="IPR007078">
    <property type="entry name" value="Haem_export_protD_CcmD"/>
</dbReference>
<dbReference type="Pfam" id="PF04995">
    <property type="entry name" value="CcmD"/>
    <property type="match status" value="1"/>
</dbReference>
<comment type="subcellular location">
    <subcellularLocation>
        <location evidence="2">Cell inner membrane</location>
        <topology evidence="2">Single-pass membrane protein</topology>
    </subcellularLocation>
</comment>
<keyword evidence="15" id="KW-1185">Reference proteome</keyword>
<keyword evidence="8 13" id="KW-0812">Transmembrane</keyword>
<gene>
    <name evidence="14" type="primary">ccmD</name>
    <name evidence="14" type="ORF">ACFQ2F_02495</name>
</gene>
<feature type="region of interest" description="Disordered" evidence="12">
    <location>
        <begin position="46"/>
        <end position="124"/>
    </location>
</feature>
<dbReference type="Proteomes" id="UP001597102">
    <property type="component" value="Unassembled WGS sequence"/>
</dbReference>
<comment type="function">
    <text evidence="1">Required for the export of heme to the periplasm for the biogenesis of c-type cytochromes.</text>
</comment>
<dbReference type="RefSeq" id="WP_379085217.1">
    <property type="nucleotide sequence ID" value="NZ_JBHTJO010000001.1"/>
</dbReference>
<accession>A0ABW3J6V8</accession>
<evidence type="ECO:0000256" key="6">
    <source>
        <dbReference type="ARBA" id="ARBA00022475"/>
    </source>
</evidence>
<keyword evidence="7" id="KW-0997">Cell inner membrane</keyword>
<evidence type="ECO:0000256" key="13">
    <source>
        <dbReference type="SAM" id="Phobius"/>
    </source>
</evidence>
<evidence type="ECO:0000256" key="11">
    <source>
        <dbReference type="ARBA" id="ARBA00023136"/>
    </source>
</evidence>
<organism evidence="14 15">
    <name type="scientific">Methyloligella solikamskensis</name>
    <dbReference type="NCBI Taxonomy" id="1177756"/>
    <lineage>
        <taxon>Bacteria</taxon>
        <taxon>Pseudomonadati</taxon>
        <taxon>Pseudomonadota</taxon>
        <taxon>Alphaproteobacteria</taxon>
        <taxon>Hyphomicrobiales</taxon>
        <taxon>Hyphomicrobiaceae</taxon>
        <taxon>Methyloligella</taxon>
    </lineage>
</organism>
<feature type="compositionally biased region" description="Low complexity" evidence="12">
    <location>
        <begin position="58"/>
        <end position="97"/>
    </location>
</feature>
<evidence type="ECO:0000256" key="10">
    <source>
        <dbReference type="ARBA" id="ARBA00022989"/>
    </source>
</evidence>
<proteinExistence type="inferred from homology"/>
<reference evidence="15" key="1">
    <citation type="journal article" date="2019" name="Int. J. Syst. Evol. Microbiol.">
        <title>The Global Catalogue of Microorganisms (GCM) 10K type strain sequencing project: providing services to taxonomists for standard genome sequencing and annotation.</title>
        <authorList>
            <consortium name="The Broad Institute Genomics Platform"/>
            <consortium name="The Broad Institute Genome Sequencing Center for Infectious Disease"/>
            <person name="Wu L."/>
            <person name="Ma J."/>
        </authorList>
    </citation>
    <scope>NUCLEOTIDE SEQUENCE [LARGE SCALE GENOMIC DNA]</scope>
    <source>
        <strain evidence="15">CCUG 61697</strain>
    </source>
</reference>
<keyword evidence="6" id="KW-1003">Cell membrane</keyword>
<comment type="caution">
    <text evidence="14">The sequence shown here is derived from an EMBL/GenBank/DDBJ whole genome shotgun (WGS) entry which is preliminary data.</text>
</comment>
<evidence type="ECO:0000256" key="1">
    <source>
        <dbReference type="ARBA" id="ARBA00002442"/>
    </source>
</evidence>
<keyword evidence="11 13" id="KW-0472">Membrane</keyword>
<evidence type="ECO:0000256" key="8">
    <source>
        <dbReference type="ARBA" id="ARBA00022692"/>
    </source>
</evidence>
<evidence type="ECO:0000313" key="14">
    <source>
        <dbReference type="EMBL" id="MFD0985963.1"/>
    </source>
</evidence>
<keyword evidence="5" id="KW-0813">Transport</keyword>
<dbReference type="NCBIfam" id="TIGR03141">
    <property type="entry name" value="cytochro_ccmD"/>
    <property type="match status" value="1"/>
</dbReference>
<dbReference type="EMBL" id="JBHTJO010000001">
    <property type="protein sequence ID" value="MFD0985963.1"/>
    <property type="molecule type" value="Genomic_DNA"/>
</dbReference>
<sequence>MLENALNLGPHATFIWSAYAVTAVCVIGLTIGVVGADRRQRRLLADLEARGITRRSATKSVSKSAESASKASKTGAKPQSKTTSKPTPKSQTKPQTQAKRGPNSRKAPARKTQAAKRTASRGSK</sequence>
<evidence type="ECO:0000256" key="12">
    <source>
        <dbReference type="SAM" id="MobiDB-lite"/>
    </source>
</evidence>
<evidence type="ECO:0000256" key="2">
    <source>
        <dbReference type="ARBA" id="ARBA00004377"/>
    </source>
</evidence>
<evidence type="ECO:0000256" key="7">
    <source>
        <dbReference type="ARBA" id="ARBA00022519"/>
    </source>
</evidence>